<protein>
    <submittedName>
        <fullName evidence="1">Uncharacterized protein</fullName>
    </submittedName>
</protein>
<dbReference type="Proteomes" id="UP001456524">
    <property type="component" value="Unassembled WGS sequence"/>
</dbReference>
<sequence>MPCHAMPHADAEWKERFLPSCWHARTHGSTRARQRCASRQVESSFFSLSQLPTAPLAHHASLFGLASRPPRCTHWRESRLAQCVGNRRRFLSVGCVCLNCSALPPRTLCRSFFLALASSSNSPSPASNSLLHLDRSVDCFLLAPIHTTFNFFSTPRYPSSASPSPYPIHSCLIHHSFLLSSQAEQSSGAWNITNSLSLFSLLFFSFGTLACLTK</sequence>
<keyword evidence="2" id="KW-1185">Reference proteome</keyword>
<organism evidence="1 2">
    <name type="scientific">Phyllosticta citrichinensis</name>
    <dbReference type="NCBI Taxonomy" id="1130410"/>
    <lineage>
        <taxon>Eukaryota</taxon>
        <taxon>Fungi</taxon>
        <taxon>Dikarya</taxon>
        <taxon>Ascomycota</taxon>
        <taxon>Pezizomycotina</taxon>
        <taxon>Dothideomycetes</taxon>
        <taxon>Dothideomycetes incertae sedis</taxon>
        <taxon>Botryosphaeriales</taxon>
        <taxon>Phyllostictaceae</taxon>
        <taxon>Phyllosticta</taxon>
    </lineage>
</organism>
<dbReference type="EMBL" id="JBBWUH010000008">
    <property type="protein sequence ID" value="KAK8159221.1"/>
    <property type="molecule type" value="Genomic_DNA"/>
</dbReference>
<comment type="caution">
    <text evidence="1">The sequence shown here is derived from an EMBL/GenBank/DDBJ whole genome shotgun (WGS) entry which is preliminary data.</text>
</comment>
<evidence type="ECO:0000313" key="2">
    <source>
        <dbReference type="Proteomes" id="UP001456524"/>
    </source>
</evidence>
<name>A0ABR1XK84_9PEZI</name>
<reference evidence="1 2" key="1">
    <citation type="journal article" date="2022" name="G3 (Bethesda)">
        <title>Enemy or ally: a genomic approach to elucidate the lifestyle of Phyllosticta citrichinaensis.</title>
        <authorList>
            <person name="Buijs V.A."/>
            <person name="Groenewald J.Z."/>
            <person name="Haridas S."/>
            <person name="LaButti K.M."/>
            <person name="Lipzen A."/>
            <person name="Martin F.M."/>
            <person name="Barry K."/>
            <person name="Grigoriev I.V."/>
            <person name="Crous P.W."/>
            <person name="Seidl M.F."/>
        </authorList>
    </citation>
    <scope>NUCLEOTIDE SEQUENCE [LARGE SCALE GENOMIC DNA]</scope>
    <source>
        <strain evidence="1 2">CBS 129764</strain>
    </source>
</reference>
<evidence type="ECO:0000313" key="1">
    <source>
        <dbReference type="EMBL" id="KAK8159221.1"/>
    </source>
</evidence>
<accession>A0ABR1XK84</accession>
<gene>
    <name evidence="1" type="ORF">IWX90DRAFT_293562</name>
</gene>
<proteinExistence type="predicted"/>